<dbReference type="Pfam" id="PF22468">
    <property type="entry name" value="ACT_9"/>
    <property type="match status" value="1"/>
</dbReference>
<keyword evidence="11" id="KW-0457">Lysine biosynthesis</keyword>
<feature type="binding site" evidence="13">
    <location>
        <position position="184"/>
    </location>
    <ligand>
        <name>ATP</name>
        <dbReference type="ChEBI" id="CHEBI:30616"/>
    </ligand>
</feature>
<dbReference type="NCBIfam" id="NF005154">
    <property type="entry name" value="PRK06635.1-2"/>
    <property type="match status" value="1"/>
</dbReference>
<keyword evidence="6 14" id="KW-0808">Transferase</keyword>
<dbReference type="KEGG" id="pbas:SMSP2_01671"/>
<dbReference type="InterPro" id="IPR018042">
    <property type="entry name" value="Aspartate_kinase_CS"/>
</dbReference>
<dbReference type="InterPro" id="IPR036393">
    <property type="entry name" value="AceGlu_kinase-like_sf"/>
</dbReference>
<dbReference type="PIRSF" id="PIRSF000726">
    <property type="entry name" value="Asp_kin"/>
    <property type="match status" value="1"/>
</dbReference>
<evidence type="ECO:0000256" key="13">
    <source>
        <dbReference type="PIRSR" id="PIRSR000726-1"/>
    </source>
</evidence>
<accession>A0A1Q2MF50</accession>
<evidence type="ECO:0000256" key="8">
    <source>
        <dbReference type="ARBA" id="ARBA00022741"/>
    </source>
</evidence>
<dbReference type="InterPro" id="IPR041740">
    <property type="entry name" value="AKii-LysC-BS"/>
</dbReference>
<dbReference type="STRING" id="1851148.SMSP2_01671"/>
<keyword evidence="18" id="KW-1185">Reference proteome</keyword>
<comment type="catalytic activity">
    <reaction evidence="12 14">
        <text>L-aspartate + ATP = 4-phospho-L-aspartate + ADP</text>
        <dbReference type="Rhea" id="RHEA:23776"/>
        <dbReference type="ChEBI" id="CHEBI:29991"/>
        <dbReference type="ChEBI" id="CHEBI:30616"/>
        <dbReference type="ChEBI" id="CHEBI:57535"/>
        <dbReference type="ChEBI" id="CHEBI:456216"/>
        <dbReference type="EC" id="2.7.2.4"/>
    </reaction>
</comment>
<evidence type="ECO:0000256" key="1">
    <source>
        <dbReference type="ARBA" id="ARBA00004766"/>
    </source>
</evidence>
<dbReference type="InterPro" id="IPR001048">
    <property type="entry name" value="Asp/Glu/Uridylate_kinase"/>
</dbReference>
<dbReference type="SUPFAM" id="SSF55021">
    <property type="entry name" value="ACT-like"/>
    <property type="match status" value="2"/>
</dbReference>
<evidence type="ECO:0000256" key="9">
    <source>
        <dbReference type="ARBA" id="ARBA00022777"/>
    </source>
</evidence>
<dbReference type="UniPathway" id="UPA00051">
    <property type="reaction ID" value="UER00462"/>
</dbReference>
<comment type="pathway">
    <text evidence="3 15">Amino-acid biosynthesis; L-threonine biosynthesis; L-threonine from L-aspartate: step 1/5.</text>
</comment>
<gene>
    <name evidence="17" type="primary">lysC</name>
    <name evidence="17" type="ORF">SMSP2_01671</name>
</gene>
<dbReference type="FunFam" id="3.40.1160.10:FF:000002">
    <property type="entry name" value="Aspartokinase"/>
    <property type="match status" value="1"/>
</dbReference>
<dbReference type="Gene3D" id="3.40.1160.10">
    <property type="entry name" value="Acetylglutamate kinase-like"/>
    <property type="match status" value="1"/>
</dbReference>
<evidence type="ECO:0000256" key="4">
    <source>
        <dbReference type="ARBA" id="ARBA00010122"/>
    </source>
</evidence>
<dbReference type="PANTHER" id="PTHR21499">
    <property type="entry name" value="ASPARTATE KINASE"/>
    <property type="match status" value="1"/>
</dbReference>
<keyword evidence="5 15" id="KW-0028">Amino-acid biosynthesis</keyword>
<comment type="pathway">
    <text evidence="1 15">Amino-acid biosynthesis; L-lysine biosynthesis via DAP pathway; (S)-tetrahydrodipicolinate from L-aspartate: step 1/4.</text>
</comment>
<evidence type="ECO:0000256" key="15">
    <source>
        <dbReference type="RuleBase" id="RU004249"/>
    </source>
</evidence>
<dbReference type="NCBIfam" id="NF005155">
    <property type="entry name" value="PRK06635.1-4"/>
    <property type="match status" value="1"/>
</dbReference>
<dbReference type="CDD" id="cd04261">
    <property type="entry name" value="AAK_AKii-LysC-BS"/>
    <property type="match status" value="1"/>
</dbReference>
<dbReference type="UniPathway" id="UPA00034">
    <property type="reaction ID" value="UER00015"/>
</dbReference>
<evidence type="ECO:0000256" key="14">
    <source>
        <dbReference type="RuleBase" id="RU003448"/>
    </source>
</evidence>
<feature type="domain" description="ACT" evidence="16">
    <location>
        <begin position="264"/>
        <end position="335"/>
    </location>
</feature>
<feature type="domain" description="ACT" evidence="16">
    <location>
        <begin position="344"/>
        <end position="411"/>
    </location>
</feature>
<evidence type="ECO:0000256" key="11">
    <source>
        <dbReference type="ARBA" id="ARBA00023154"/>
    </source>
</evidence>
<evidence type="ECO:0000256" key="10">
    <source>
        <dbReference type="ARBA" id="ARBA00022840"/>
    </source>
</evidence>
<dbReference type="CDD" id="cd04936">
    <property type="entry name" value="ACT_AKii-LysC-BS-like_2"/>
    <property type="match status" value="1"/>
</dbReference>
<feature type="binding site" evidence="13">
    <location>
        <position position="74"/>
    </location>
    <ligand>
        <name>substrate</name>
    </ligand>
</feature>
<dbReference type="InterPro" id="IPR002912">
    <property type="entry name" value="ACT_dom"/>
</dbReference>
<protein>
    <recommendedName>
        <fullName evidence="14">Aspartokinase</fullName>
        <ecNumber evidence="14">2.7.2.4</ecNumber>
    </recommendedName>
</protein>
<dbReference type="InterPro" id="IPR054352">
    <property type="entry name" value="ACT_Aspartokinase"/>
</dbReference>
<dbReference type="GO" id="GO:0009090">
    <property type="term" value="P:homoserine biosynthetic process"/>
    <property type="evidence" value="ECO:0007669"/>
    <property type="project" value="TreeGrafter"/>
</dbReference>
<proteinExistence type="inferred from homology"/>
<dbReference type="PROSITE" id="PS00324">
    <property type="entry name" value="ASPARTOKINASE"/>
    <property type="match status" value="1"/>
</dbReference>
<organism evidence="17 18">
    <name type="scientific">Limihaloglobus sulfuriphilus</name>
    <dbReference type="NCBI Taxonomy" id="1851148"/>
    <lineage>
        <taxon>Bacteria</taxon>
        <taxon>Pseudomonadati</taxon>
        <taxon>Planctomycetota</taxon>
        <taxon>Phycisphaerae</taxon>
        <taxon>Sedimentisphaerales</taxon>
        <taxon>Sedimentisphaeraceae</taxon>
        <taxon>Limihaloglobus</taxon>
    </lineage>
</organism>
<dbReference type="OrthoDB" id="9799110at2"/>
<dbReference type="NCBIfam" id="TIGR00656">
    <property type="entry name" value="asp_kin_monofn"/>
    <property type="match status" value="1"/>
</dbReference>
<reference evidence="18" key="1">
    <citation type="submission" date="2017-02" db="EMBL/GenBank/DDBJ databases">
        <title>Comparative genomics and description of representatives of a novel lineage of planctomycetes thriving in anoxic sediments.</title>
        <authorList>
            <person name="Spring S."/>
            <person name="Bunk B."/>
            <person name="Sproer C."/>
        </authorList>
    </citation>
    <scope>NUCLEOTIDE SEQUENCE [LARGE SCALE GENOMIC DNA]</scope>
    <source>
        <strain evidence="18">SM-Chi-D1</strain>
    </source>
</reference>
<comment type="pathway">
    <text evidence="2 15">Amino-acid biosynthesis; L-methionine biosynthesis via de novo pathway; L-homoserine from L-aspartate: step 1/3.</text>
</comment>
<dbReference type="GO" id="GO:0009089">
    <property type="term" value="P:lysine biosynthetic process via diaminopimelate"/>
    <property type="evidence" value="ECO:0007669"/>
    <property type="project" value="UniProtKB-UniPathway"/>
</dbReference>
<dbReference type="GO" id="GO:0005829">
    <property type="term" value="C:cytosol"/>
    <property type="evidence" value="ECO:0007669"/>
    <property type="project" value="TreeGrafter"/>
</dbReference>
<keyword evidence="7" id="KW-0677">Repeat</keyword>
<evidence type="ECO:0000256" key="3">
    <source>
        <dbReference type="ARBA" id="ARBA00005139"/>
    </source>
</evidence>
<dbReference type="RefSeq" id="WP_146683490.1">
    <property type="nucleotide sequence ID" value="NZ_CP019646.1"/>
</dbReference>
<evidence type="ECO:0000256" key="2">
    <source>
        <dbReference type="ARBA" id="ARBA00004986"/>
    </source>
</evidence>
<evidence type="ECO:0000313" key="18">
    <source>
        <dbReference type="Proteomes" id="UP000188181"/>
    </source>
</evidence>
<sequence length="411" mass="44937">MAIIVQKFGGTSVADAEKIQRAARRAKKRADQGYQVVMVTSARGKMTDHLIADALELNPDPCRREMDQLLSTGEQQTVALMAMALHSMGQPAISMTGFQAGIRTDAVPAKARITNIEREKIQAQLDDGKIVVVAGFQGIDEYENITTLGRGGSDTSAVALAAALEAEQCEIYTDVDGVYTTDPRKFKRALKIDQISYDEMLEMASLGAGVMHGRAIEFGKKYGVTIHVRSSSKEIEGTLITHEVPKMEGILVSGATIQKDLAKITIIEIENHPGIAARIFANLAKARVSVNDIIQTEISEDIANLSFTVGKSDLADAMKCIKKIKSDVNYKDMFVREDIAEVSIVGIGMRTHYGVADKMFNALAQKQVNIDSITTSEIRISCIIDKDQGDMALETLCTVFELDKEPEDREM</sequence>
<dbReference type="SUPFAM" id="SSF53633">
    <property type="entry name" value="Carbamate kinase-like"/>
    <property type="match status" value="1"/>
</dbReference>
<dbReference type="EC" id="2.7.2.4" evidence="14"/>
<evidence type="ECO:0000256" key="6">
    <source>
        <dbReference type="ARBA" id="ARBA00022679"/>
    </source>
</evidence>
<dbReference type="GO" id="GO:0004072">
    <property type="term" value="F:aspartate kinase activity"/>
    <property type="evidence" value="ECO:0007669"/>
    <property type="project" value="UniProtKB-EC"/>
</dbReference>
<dbReference type="InterPro" id="IPR045865">
    <property type="entry name" value="ACT-like_dom_sf"/>
</dbReference>
<dbReference type="PROSITE" id="PS51671">
    <property type="entry name" value="ACT"/>
    <property type="match status" value="2"/>
</dbReference>
<dbReference type="Gene3D" id="3.30.2130.10">
    <property type="entry name" value="VC0802-like"/>
    <property type="match status" value="1"/>
</dbReference>
<evidence type="ECO:0000256" key="12">
    <source>
        <dbReference type="ARBA" id="ARBA00047872"/>
    </source>
</evidence>
<dbReference type="CDD" id="cd04913">
    <property type="entry name" value="ACT_AKii-LysC-BS-like_1"/>
    <property type="match status" value="1"/>
</dbReference>
<evidence type="ECO:0000256" key="7">
    <source>
        <dbReference type="ARBA" id="ARBA00022737"/>
    </source>
</evidence>
<dbReference type="InterPro" id="IPR005260">
    <property type="entry name" value="Asp_kin_monofn"/>
</dbReference>
<feature type="binding site" evidence="13">
    <location>
        <position position="47"/>
    </location>
    <ligand>
        <name>substrate</name>
    </ligand>
</feature>
<dbReference type="InterPro" id="IPR001341">
    <property type="entry name" value="Asp_kinase"/>
</dbReference>
<keyword evidence="10 13" id="KW-0067">ATP-binding</keyword>
<dbReference type="GO" id="GO:0005524">
    <property type="term" value="F:ATP binding"/>
    <property type="evidence" value="ECO:0007669"/>
    <property type="project" value="UniProtKB-KW"/>
</dbReference>
<dbReference type="Pfam" id="PF00696">
    <property type="entry name" value="AA_kinase"/>
    <property type="match status" value="1"/>
</dbReference>
<evidence type="ECO:0000256" key="5">
    <source>
        <dbReference type="ARBA" id="ARBA00022605"/>
    </source>
</evidence>
<comment type="similarity">
    <text evidence="4 14">Belongs to the aspartokinase family.</text>
</comment>
<keyword evidence="8 13" id="KW-0547">Nucleotide-binding</keyword>
<evidence type="ECO:0000313" key="17">
    <source>
        <dbReference type="EMBL" id="AQQ71300.1"/>
    </source>
</evidence>
<feature type="binding site" evidence="13">
    <location>
        <begin position="173"/>
        <end position="174"/>
    </location>
    <ligand>
        <name>ATP</name>
        <dbReference type="ChEBI" id="CHEBI:30616"/>
    </ligand>
</feature>
<dbReference type="UniPathway" id="UPA00050">
    <property type="reaction ID" value="UER00461"/>
</dbReference>
<evidence type="ECO:0000259" key="16">
    <source>
        <dbReference type="PROSITE" id="PS51671"/>
    </source>
</evidence>
<dbReference type="NCBIfam" id="TIGR00657">
    <property type="entry name" value="asp_kinases"/>
    <property type="match status" value="1"/>
</dbReference>
<dbReference type="Pfam" id="PF01842">
    <property type="entry name" value="ACT"/>
    <property type="match status" value="1"/>
</dbReference>
<dbReference type="EMBL" id="CP019646">
    <property type="protein sequence ID" value="AQQ71300.1"/>
    <property type="molecule type" value="Genomic_DNA"/>
</dbReference>
<feature type="binding site" evidence="13">
    <location>
        <begin position="7"/>
        <end position="10"/>
    </location>
    <ligand>
        <name>ATP</name>
        <dbReference type="ChEBI" id="CHEBI:30616"/>
    </ligand>
</feature>
<dbReference type="AlphaFoldDB" id="A0A1Q2MF50"/>
<dbReference type="Proteomes" id="UP000188181">
    <property type="component" value="Chromosome"/>
</dbReference>
<name>A0A1Q2MF50_9BACT</name>
<keyword evidence="9 14" id="KW-0418">Kinase</keyword>
<dbReference type="PANTHER" id="PTHR21499:SF3">
    <property type="entry name" value="ASPARTOKINASE"/>
    <property type="match status" value="1"/>
</dbReference>
<dbReference type="GO" id="GO:0009088">
    <property type="term" value="P:threonine biosynthetic process"/>
    <property type="evidence" value="ECO:0007669"/>
    <property type="project" value="UniProtKB-UniPathway"/>
</dbReference>
<dbReference type="FunFam" id="3.30.2130.10:FF:000001">
    <property type="entry name" value="Bifunctional aspartokinase/homoserine dehydrogenase"/>
    <property type="match status" value="1"/>
</dbReference>
<feature type="binding site" evidence="13">
    <location>
        <position position="179"/>
    </location>
    <ligand>
        <name>ATP</name>
        <dbReference type="ChEBI" id="CHEBI:30616"/>
    </ligand>
</feature>